<protein>
    <submittedName>
        <fullName evidence="11">RNA polymerase factor sigma-54</fullName>
        <ecNumber evidence="11">2.7.7.6</ecNumber>
    </submittedName>
</protein>
<evidence type="ECO:0000256" key="1">
    <source>
        <dbReference type="ARBA" id="ARBA00008798"/>
    </source>
</evidence>
<evidence type="ECO:0000256" key="4">
    <source>
        <dbReference type="ARBA" id="ARBA00022695"/>
    </source>
</evidence>
<dbReference type="NCBIfam" id="NF004602">
    <property type="entry name" value="PRK05932.2-4"/>
    <property type="match status" value="1"/>
</dbReference>
<proteinExistence type="inferred from homology"/>
<sequence length="420" mass="48922">MAILRTSLSPKNKLNATLKGWLPILQSELEDLEETLQSYSADNPLIKIESQRMKTFSERFDFKKRPSLQNLSDKIESLNIAEKGLYETLEEQLIPPLFPTQISYEIALDIIQGLNNEGYFEEDIQERAKALKVDSEVYEKVRKRFSYLSPAGIGARDIKESFLFQLENRELNDNALYEEVKNIILHLENHHQFSKNPYYEKALKILKTFKNPPAIEFLEKEKEVIPELFIVEVDGEIVVRLNDESYPKISLEEERLKDSSYLKEKMREAKDLIDALNLRKATIQKIGLMLLEYQYDFFKGKELKPLRLVDLAEEFNHSPSTISRAISNKYLACERGVFPIKSFFSTALDNSDISNAVIKDYLLELIKNENPTKPLSDAKILEMIEEKFNLKMVRRTITKYRQLLNIASSSERKKLYLMRA</sequence>
<dbReference type="GO" id="GO:0003677">
    <property type="term" value="F:DNA binding"/>
    <property type="evidence" value="ECO:0007669"/>
    <property type="project" value="UniProtKB-KW"/>
</dbReference>
<keyword evidence="12" id="KW-1185">Reference proteome</keyword>
<dbReference type="eggNOG" id="COG1508">
    <property type="taxonomic scope" value="Bacteria"/>
</dbReference>
<dbReference type="Proteomes" id="UP000005010">
    <property type="component" value="Chromosome"/>
</dbReference>
<gene>
    <name evidence="11" type="ordered locus">HCW_02340</name>
</gene>
<keyword evidence="4 11" id="KW-0548">Nucleotidyltransferase</keyword>
<dbReference type="PROSITE" id="PS00717">
    <property type="entry name" value="SIGMA54_1"/>
    <property type="match status" value="1"/>
</dbReference>
<evidence type="ECO:0000256" key="5">
    <source>
        <dbReference type="ARBA" id="ARBA00023015"/>
    </source>
</evidence>
<reference evidence="12" key="1">
    <citation type="submission" date="2012-04" db="EMBL/GenBank/DDBJ databases">
        <title>Complete genome sequence of Helicobacter cetorum strain MIT 00-7128.</title>
        <authorList>
            <person name="Kersulyte D."/>
            <person name="Berg D.E."/>
        </authorList>
    </citation>
    <scope>NUCLEOTIDE SEQUENCE [LARGE SCALE GENOMIC DNA]</scope>
    <source>
        <strain evidence="12">MIT 00-7128</strain>
    </source>
</reference>
<dbReference type="GO" id="GO:0006352">
    <property type="term" value="P:DNA-templated transcription initiation"/>
    <property type="evidence" value="ECO:0007669"/>
    <property type="project" value="InterPro"/>
</dbReference>
<dbReference type="AlphaFoldDB" id="I0ELD0"/>
<dbReference type="PANTHER" id="PTHR32248">
    <property type="entry name" value="RNA POLYMERASE SIGMA-54 FACTOR"/>
    <property type="match status" value="1"/>
</dbReference>
<dbReference type="HOGENOM" id="CLU_020569_1_0_7"/>
<comment type="similarity">
    <text evidence="1">Belongs to the sigma-54 factor family.</text>
</comment>
<keyword evidence="6" id="KW-0731">Sigma factor</keyword>
<dbReference type="Pfam" id="PF04963">
    <property type="entry name" value="Sigma54_CBD"/>
    <property type="match status" value="1"/>
</dbReference>
<dbReference type="GO" id="GO:0000428">
    <property type="term" value="C:DNA-directed RNA polymerase complex"/>
    <property type="evidence" value="ECO:0007669"/>
    <property type="project" value="UniProtKB-KW"/>
</dbReference>
<evidence type="ECO:0000259" key="9">
    <source>
        <dbReference type="Pfam" id="PF04552"/>
    </source>
</evidence>
<dbReference type="EC" id="2.7.7.6" evidence="11"/>
<evidence type="ECO:0000313" key="12">
    <source>
        <dbReference type="Proteomes" id="UP000005010"/>
    </source>
</evidence>
<evidence type="ECO:0000256" key="8">
    <source>
        <dbReference type="ARBA" id="ARBA00023163"/>
    </source>
</evidence>
<evidence type="ECO:0000256" key="7">
    <source>
        <dbReference type="ARBA" id="ARBA00023125"/>
    </source>
</evidence>
<dbReference type="STRING" id="182217.HCW_02340"/>
<dbReference type="GO" id="GO:0016987">
    <property type="term" value="F:sigma factor activity"/>
    <property type="evidence" value="ECO:0007669"/>
    <property type="project" value="UniProtKB-KW"/>
</dbReference>
<keyword evidence="5" id="KW-0805">Transcription regulation</keyword>
<name>I0ELD0_HELC0</name>
<keyword evidence="3 11" id="KW-0808">Transferase</keyword>
<dbReference type="Gene3D" id="1.10.10.1330">
    <property type="entry name" value="RNA polymerase sigma-54 factor, core-binding domain"/>
    <property type="match status" value="1"/>
</dbReference>
<organism evidence="11 12">
    <name type="scientific">Helicobacter cetorum (strain ATCC BAA-429 / MIT 00-7128)</name>
    <dbReference type="NCBI Taxonomy" id="182217"/>
    <lineage>
        <taxon>Bacteria</taxon>
        <taxon>Pseudomonadati</taxon>
        <taxon>Campylobacterota</taxon>
        <taxon>Epsilonproteobacteria</taxon>
        <taxon>Campylobacterales</taxon>
        <taxon>Helicobacteraceae</taxon>
        <taxon>Helicobacter</taxon>
    </lineage>
</organism>
<feature type="domain" description="RNA polymerase sigma factor 54 DNA-binding" evidence="9">
    <location>
        <begin position="260"/>
        <end position="414"/>
    </location>
</feature>
<dbReference type="InterPro" id="IPR038709">
    <property type="entry name" value="RpoN_core-bd_sf"/>
</dbReference>
<dbReference type="PROSITE" id="PS50044">
    <property type="entry name" value="SIGMA54_3"/>
    <property type="match status" value="1"/>
</dbReference>
<dbReference type="PANTHER" id="PTHR32248:SF4">
    <property type="entry name" value="RNA POLYMERASE SIGMA-54 FACTOR"/>
    <property type="match status" value="1"/>
</dbReference>
<dbReference type="GO" id="GO:0001216">
    <property type="term" value="F:DNA-binding transcription activator activity"/>
    <property type="evidence" value="ECO:0007669"/>
    <property type="project" value="InterPro"/>
</dbReference>
<keyword evidence="2" id="KW-0240">DNA-directed RNA polymerase</keyword>
<keyword evidence="8" id="KW-0804">Transcription</keyword>
<feature type="domain" description="RNA polymerase sigma factor 54 core-binding" evidence="10">
    <location>
        <begin position="75"/>
        <end position="253"/>
    </location>
</feature>
<dbReference type="EMBL" id="CP003479">
    <property type="protein sequence ID" value="AFI03749.1"/>
    <property type="molecule type" value="Genomic_DNA"/>
</dbReference>
<dbReference type="NCBIfam" id="TIGR02395">
    <property type="entry name" value="rpoN_sigma"/>
    <property type="match status" value="1"/>
</dbReference>
<dbReference type="PRINTS" id="PR00045">
    <property type="entry name" value="SIGMA54FCT"/>
</dbReference>
<evidence type="ECO:0000256" key="2">
    <source>
        <dbReference type="ARBA" id="ARBA00022478"/>
    </source>
</evidence>
<dbReference type="Gene3D" id="1.10.10.60">
    <property type="entry name" value="Homeodomain-like"/>
    <property type="match status" value="1"/>
</dbReference>
<dbReference type="Pfam" id="PF00309">
    <property type="entry name" value="Sigma54_AID"/>
    <property type="match status" value="1"/>
</dbReference>
<dbReference type="InterPro" id="IPR007046">
    <property type="entry name" value="RNA_pol_sigma_54_core-bd"/>
</dbReference>
<accession>I0ELD0</accession>
<dbReference type="PIRSF" id="PIRSF000774">
    <property type="entry name" value="RpoN"/>
    <property type="match status" value="1"/>
</dbReference>
<dbReference type="InterPro" id="IPR007634">
    <property type="entry name" value="RNA_pol_sigma_54_DNA-bd"/>
</dbReference>
<dbReference type="InterPro" id="IPR000394">
    <property type="entry name" value="RNA_pol_sigma_54"/>
</dbReference>
<evidence type="ECO:0000259" key="10">
    <source>
        <dbReference type="Pfam" id="PF04963"/>
    </source>
</evidence>
<evidence type="ECO:0000313" key="11">
    <source>
        <dbReference type="EMBL" id="AFI03749.1"/>
    </source>
</evidence>
<dbReference type="KEGG" id="hce:HCW_02340"/>
<keyword evidence="7" id="KW-0238">DNA-binding</keyword>
<dbReference type="PROSITE" id="PS00718">
    <property type="entry name" value="SIGMA54_2"/>
    <property type="match status" value="1"/>
</dbReference>
<dbReference type="Pfam" id="PF04552">
    <property type="entry name" value="Sigma54_DBD"/>
    <property type="match status" value="1"/>
</dbReference>
<dbReference type="PATRIC" id="fig|182217.3.peg.486"/>
<dbReference type="GO" id="GO:0003899">
    <property type="term" value="F:DNA-directed RNA polymerase activity"/>
    <property type="evidence" value="ECO:0007669"/>
    <property type="project" value="UniProtKB-EC"/>
</dbReference>
<dbReference type="RefSeq" id="WP_014660621.1">
    <property type="nucleotide sequence ID" value="NC_017737.1"/>
</dbReference>
<evidence type="ECO:0000256" key="6">
    <source>
        <dbReference type="ARBA" id="ARBA00023082"/>
    </source>
</evidence>
<evidence type="ECO:0000256" key="3">
    <source>
        <dbReference type="ARBA" id="ARBA00022679"/>
    </source>
</evidence>